<dbReference type="Proteomes" id="UP000712281">
    <property type="component" value="Unassembled WGS sequence"/>
</dbReference>
<gene>
    <name evidence="2" type="ORF">F2Q68_00001049</name>
    <name evidence="3" type="ORF">F2Q70_00008019</name>
</gene>
<dbReference type="EMBL" id="QGKW02001660">
    <property type="protein sequence ID" value="KAF2582730.1"/>
    <property type="molecule type" value="Genomic_DNA"/>
</dbReference>
<protein>
    <submittedName>
        <fullName evidence="3">Uncharacterized protein</fullName>
    </submittedName>
</protein>
<feature type="region of interest" description="Disordered" evidence="1">
    <location>
        <begin position="1"/>
        <end position="28"/>
    </location>
</feature>
<sequence length="150" mass="17074">MHSFTTASAGTTSTYPTIHRRKPYQDSKSMRTPIPLEFNVSFSDSTVLTFYRAFSGRFVRPDDLPVSRLAVDDLPVSRLAVNNLHGSVLVNTEMTYTEVIRPTTYTEVVRPTTYIEVVHDFIPRFWSNLAYLGRLPFYQTTSVDVVCVNV</sequence>
<evidence type="ECO:0000313" key="2">
    <source>
        <dbReference type="EMBL" id="KAF2582730.1"/>
    </source>
</evidence>
<reference evidence="3" key="1">
    <citation type="submission" date="2019-12" db="EMBL/GenBank/DDBJ databases">
        <title>Genome sequencing and annotation of Brassica cretica.</title>
        <authorList>
            <person name="Studholme D.J."/>
            <person name="Sarris P.F."/>
        </authorList>
    </citation>
    <scope>NUCLEOTIDE SEQUENCE</scope>
    <source>
        <strain evidence="2">PFS-001/15</strain>
        <strain evidence="3">PFS-102/07</strain>
        <tissue evidence="3">Leaf</tissue>
    </source>
</reference>
<evidence type="ECO:0000256" key="1">
    <source>
        <dbReference type="SAM" id="MobiDB-lite"/>
    </source>
</evidence>
<proteinExistence type="predicted"/>
<dbReference type="EMBL" id="QGKY02000089">
    <property type="protein sequence ID" value="KAF2614219.1"/>
    <property type="molecule type" value="Genomic_DNA"/>
</dbReference>
<evidence type="ECO:0000313" key="3">
    <source>
        <dbReference type="EMBL" id="KAF2614219.1"/>
    </source>
</evidence>
<name>A0A8S9M8M5_BRACR</name>
<accession>A0A8S9M8M5</accession>
<dbReference type="AlphaFoldDB" id="A0A8S9M8M5"/>
<organism evidence="3">
    <name type="scientific">Brassica cretica</name>
    <name type="common">Mustard</name>
    <dbReference type="NCBI Taxonomy" id="69181"/>
    <lineage>
        <taxon>Eukaryota</taxon>
        <taxon>Viridiplantae</taxon>
        <taxon>Streptophyta</taxon>
        <taxon>Embryophyta</taxon>
        <taxon>Tracheophyta</taxon>
        <taxon>Spermatophyta</taxon>
        <taxon>Magnoliopsida</taxon>
        <taxon>eudicotyledons</taxon>
        <taxon>Gunneridae</taxon>
        <taxon>Pentapetalae</taxon>
        <taxon>rosids</taxon>
        <taxon>malvids</taxon>
        <taxon>Brassicales</taxon>
        <taxon>Brassicaceae</taxon>
        <taxon>Brassiceae</taxon>
        <taxon>Brassica</taxon>
    </lineage>
</organism>
<comment type="caution">
    <text evidence="3">The sequence shown here is derived from an EMBL/GenBank/DDBJ whole genome shotgun (WGS) entry which is preliminary data.</text>
</comment>
<feature type="compositionally biased region" description="Low complexity" evidence="1">
    <location>
        <begin position="1"/>
        <end position="14"/>
    </location>
</feature>